<feature type="transmembrane region" description="Helical" evidence="1">
    <location>
        <begin position="20"/>
        <end position="44"/>
    </location>
</feature>
<keyword evidence="1" id="KW-1133">Transmembrane helix</keyword>
<protein>
    <submittedName>
        <fullName evidence="2">Uncharacterized protein</fullName>
    </submittedName>
</protein>
<organism evidence="2">
    <name type="scientific">Dulem virus 71</name>
    <dbReference type="NCBI Taxonomy" id="3145782"/>
    <lineage>
        <taxon>Viruses</taxon>
        <taxon>Monodnaviria</taxon>
        <taxon>Loebvirae</taxon>
        <taxon>Hofneiviricota</taxon>
        <taxon>Faserviricetes</taxon>
        <taxon>Tubulavirales</taxon>
        <taxon>Inoviridae</taxon>
        <taxon>Inovirus</taxon>
    </lineage>
</organism>
<proteinExistence type="predicted"/>
<accession>A0AAU8B076</accession>
<sequence length="46" mass="5380">MNIDEILSNFLNGEPLHDAMIIGILFAVFFEFYKVLFSSVFCMFKK</sequence>
<dbReference type="EMBL" id="PP511497">
    <property type="protein sequence ID" value="XCD04714.1"/>
    <property type="molecule type" value="Genomic_DNA"/>
</dbReference>
<name>A0AAU8B076_9VIRU</name>
<evidence type="ECO:0000313" key="2">
    <source>
        <dbReference type="EMBL" id="XCD04714.1"/>
    </source>
</evidence>
<reference evidence="2" key="1">
    <citation type="submission" date="2024-03" db="EMBL/GenBank/DDBJ databases">
        <title>Diverse circular DNA viruses in blood, oral, and fecal samples of captive lemurs.</title>
        <authorList>
            <person name="Paietta E.N."/>
            <person name="Kraberger S."/>
            <person name="Lund M.C."/>
            <person name="Custer J.M."/>
            <person name="Vargas K.M."/>
            <person name="Ehmke E.E."/>
            <person name="Yoder A.D."/>
            <person name="Varsani A."/>
        </authorList>
    </citation>
    <scope>NUCLEOTIDE SEQUENCE</scope>
    <source>
        <strain evidence="2">Duke_24FF_1038</strain>
    </source>
</reference>
<keyword evidence="1" id="KW-0812">Transmembrane</keyword>
<evidence type="ECO:0000256" key="1">
    <source>
        <dbReference type="SAM" id="Phobius"/>
    </source>
</evidence>
<keyword evidence="1" id="KW-0472">Membrane</keyword>